<evidence type="ECO:0000313" key="8">
    <source>
        <dbReference type="Proteomes" id="UP001327560"/>
    </source>
</evidence>
<dbReference type="InterPro" id="IPR001232">
    <property type="entry name" value="SKP1-like"/>
</dbReference>
<reference evidence="7 8" key="1">
    <citation type="submission" date="2023-10" db="EMBL/GenBank/DDBJ databases">
        <title>Chromosome-scale genome assembly provides insights into flower coloration mechanisms of Canna indica.</title>
        <authorList>
            <person name="Li C."/>
        </authorList>
    </citation>
    <scope>NUCLEOTIDE SEQUENCE [LARGE SCALE GENOMIC DNA]</scope>
    <source>
        <tissue evidence="7">Flower</tissue>
    </source>
</reference>
<evidence type="ECO:0000256" key="3">
    <source>
        <dbReference type="ARBA" id="ARBA00022786"/>
    </source>
</evidence>
<keyword evidence="8" id="KW-1185">Reference proteome</keyword>
<dbReference type="Proteomes" id="UP001327560">
    <property type="component" value="Chromosome 2"/>
</dbReference>
<evidence type="ECO:0000256" key="2">
    <source>
        <dbReference type="ARBA" id="ARBA00009993"/>
    </source>
</evidence>
<name>A0AAQ3Q4L1_9LILI</name>
<feature type="region of interest" description="Disordered" evidence="4">
    <location>
        <begin position="288"/>
        <end position="326"/>
    </location>
</feature>
<sequence length="371" mass="42588">MLLSASNEQCSHAKSLFNLCRDHHPDTLALKLASLLHSSPPPSPPTSTPYLHTADPRSVTTHQWRTQGPKIKMLGNGIAHIKPEDKTSYIWIQTTDELVQQVEEEIAALCPLIRREMLRTRMGSSKNNPILLPEQVTPAILSLILHYCRFHHVPGHSDKERKSFDEKFVKIDPDRLVDLVSAAHSLELRPLVDLTSRAIARIIEGSSNDEIREIFHVPDDLTEEEKLEPLRNPTNNPYIRLLNQHLARKRKILKEQKELKNVETERKQEDERTVEELLELINGKDSKCERASKSKKKNRRRKNKAQSSSLNLNKTVGKEVGDLPPNAMRVSVDDDVDFFGELEDDLDLEKMRENDRIVAEFARRLSLIDYH</sequence>
<dbReference type="Gene3D" id="3.30.710.10">
    <property type="entry name" value="Potassium Channel Kv1.1, Chain A"/>
    <property type="match status" value="1"/>
</dbReference>
<dbReference type="SUPFAM" id="SSF81382">
    <property type="entry name" value="Skp1 dimerisation domain-like"/>
    <property type="match status" value="1"/>
</dbReference>
<organism evidence="7 8">
    <name type="scientific">Canna indica</name>
    <name type="common">Indian-shot</name>
    <dbReference type="NCBI Taxonomy" id="4628"/>
    <lineage>
        <taxon>Eukaryota</taxon>
        <taxon>Viridiplantae</taxon>
        <taxon>Streptophyta</taxon>
        <taxon>Embryophyta</taxon>
        <taxon>Tracheophyta</taxon>
        <taxon>Spermatophyta</taxon>
        <taxon>Magnoliopsida</taxon>
        <taxon>Liliopsida</taxon>
        <taxon>Zingiberales</taxon>
        <taxon>Cannaceae</taxon>
        <taxon>Canna</taxon>
    </lineage>
</organism>
<evidence type="ECO:0000259" key="5">
    <source>
        <dbReference type="Pfam" id="PF01466"/>
    </source>
</evidence>
<proteinExistence type="inferred from homology"/>
<evidence type="ECO:0000256" key="1">
    <source>
        <dbReference type="ARBA" id="ARBA00004906"/>
    </source>
</evidence>
<dbReference type="InterPro" id="IPR011333">
    <property type="entry name" value="SKP1/BTB/POZ_sf"/>
</dbReference>
<dbReference type="InterPro" id="IPR036296">
    <property type="entry name" value="SKP1-like_dim_sf"/>
</dbReference>
<dbReference type="SMART" id="SM00512">
    <property type="entry name" value="Skp1"/>
    <property type="match status" value="1"/>
</dbReference>
<feature type="compositionally biased region" description="Basic residues" evidence="4">
    <location>
        <begin position="293"/>
        <end position="304"/>
    </location>
</feature>
<evidence type="ECO:0008006" key="9">
    <source>
        <dbReference type="Google" id="ProtNLM"/>
    </source>
</evidence>
<dbReference type="EMBL" id="CP136891">
    <property type="protein sequence ID" value="WOK98370.1"/>
    <property type="molecule type" value="Genomic_DNA"/>
</dbReference>
<accession>A0AAQ3Q4L1</accession>
<dbReference type="GO" id="GO:0006511">
    <property type="term" value="P:ubiquitin-dependent protein catabolic process"/>
    <property type="evidence" value="ECO:0007669"/>
    <property type="project" value="InterPro"/>
</dbReference>
<evidence type="ECO:0000313" key="7">
    <source>
        <dbReference type="EMBL" id="WOK98370.1"/>
    </source>
</evidence>
<dbReference type="InterPro" id="IPR016072">
    <property type="entry name" value="Skp1_comp_dimer"/>
</dbReference>
<gene>
    <name evidence="7" type="ORF">Cni_G07081</name>
</gene>
<dbReference type="Pfam" id="PF03931">
    <property type="entry name" value="Skp1_POZ"/>
    <property type="match status" value="1"/>
</dbReference>
<feature type="region of interest" description="Disordered" evidence="4">
    <location>
        <begin position="35"/>
        <end position="56"/>
    </location>
</feature>
<comment type="similarity">
    <text evidence="2">Belongs to the SKP1 family.</text>
</comment>
<feature type="domain" description="SKP1 component dimerisation" evidence="5">
    <location>
        <begin position="190"/>
        <end position="226"/>
    </location>
</feature>
<keyword evidence="3" id="KW-0833">Ubl conjugation pathway</keyword>
<comment type="pathway">
    <text evidence="1">Protein modification; protein ubiquitination.</text>
</comment>
<feature type="domain" description="SKP1 component POZ" evidence="6">
    <location>
        <begin position="90"/>
        <end position="153"/>
    </location>
</feature>
<dbReference type="Pfam" id="PF01466">
    <property type="entry name" value="Skp1"/>
    <property type="match status" value="1"/>
</dbReference>
<evidence type="ECO:0000259" key="6">
    <source>
        <dbReference type="Pfam" id="PF03931"/>
    </source>
</evidence>
<dbReference type="InterPro" id="IPR016897">
    <property type="entry name" value="SKP1"/>
</dbReference>
<evidence type="ECO:0000256" key="4">
    <source>
        <dbReference type="SAM" id="MobiDB-lite"/>
    </source>
</evidence>
<dbReference type="InterPro" id="IPR016073">
    <property type="entry name" value="Skp1_comp_POZ"/>
</dbReference>
<dbReference type="SUPFAM" id="SSF54695">
    <property type="entry name" value="POZ domain"/>
    <property type="match status" value="1"/>
</dbReference>
<dbReference type="GO" id="GO:0009867">
    <property type="term" value="P:jasmonic acid mediated signaling pathway"/>
    <property type="evidence" value="ECO:0007669"/>
    <property type="project" value="UniProtKB-ARBA"/>
</dbReference>
<dbReference type="AlphaFoldDB" id="A0AAQ3Q4L1"/>
<dbReference type="PANTHER" id="PTHR11165">
    <property type="entry name" value="SKP1"/>
    <property type="match status" value="1"/>
</dbReference>
<protein>
    <recommendedName>
        <fullName evidence="9">SKP1-like protein 21</fullName>
    </recommendedName>
</protein>